<proteinExistence type="predicted"/>
<evidence type="ECO:0000256" key="1">
    <source>
        <dbReference type="SAM" id="MobiDB-lite"/>
    </source>
</evidence>
<feature type="region of interest" description="Disordered" evidence="1">
    <location>
        <begin position="234"/>
        <end position="267"/>
    </location>
</feature>
<keyword evidence="3" id="KW-1185">Reference proteome</keyword>
<feature type="region of interest" description="Disordered" evidence="1">
    <location>
        <begin position="323"/>
        <end position="421"/>
    </location>
</feature>
<dbReference type="Proteomes" id="UP000442990">
    <property type="component" value="Unassembled WGS sequence"/>
</dbReference>
<gene>
    <name evidence="2" type="ORF">F8144_33180</name>
</gene>
<comment type="caution">
    <text evidence="2">The sequence shown here is derived from an EMBL/GenBank/DDBJ whole genome shotgun (WGS) entry which is preliminary data.</text>
</comment>
<evidence type="ECO:0000313" key="3">
    <source>
        <dbReference type="Proteomes" id="UP000442990"/>
    </source>
</evidence>
<feature type="compositionally biased region" description="Basic and acidic residues" evidence="1">
    <location>
        <begin position="331"/>
        <end position="353"/>
    </location>
</feature>
<organism evidence="2 3">
    <name type="scientific">Streptomyces triticiradicis</name>
    <dbReference type="NCBI Taxonomy" id="2651189"/>
    <lineage>
        <taxon>Bacteria</taxon>
        <taxon>Bacillati</taxon>
        <taxon>Actinomycetota</taxon>
        <taxon>Actinomycetes</taxon>
        <taxon>Kitasatosporales</taxon>
        <taxon>Streptomycetaceae</taxon>
        <taxon>Streptomyces</taxon>
    </lineage>
</organism>
<dbReference type="RefSeq" id="WP_151473154.1">
    <property type="nucleotide sequence ID" value="NZ_WBKG01000036.1"/>
</dbReference>
<dbReference type="AlphaFoldDB" id="A0A7J5D6P7"/>
<evidence type="ECO:0000313" key="2">
    <source>
        <dbReference type="EMBL" id="KAB1980778.1"/>
    </source>
</evidence>
<reference evidence="2 3" key="1">
    <citation type="submission" date="2019-09" db="EMBL/GenBank/DDBJ databases">
        <title>Isolation and identification of active actinomycetes.</title>
        <authorList>
            <person name="Yu Z."/>
            <person name="Han C."/>
            <person name="Yu B."/>
        </authorList>
    </citation>
    <scope>NUCLEOTIDE SEQUENCE [LARGE SCALE GENOMIC DNA]</scope>
    <source>
        <strain evidence="2 3">NEAU-H2</strain>
    </source>
</reference>
<dbReference type="EMBL" id="WBKG01000036">
    <property type="protein sequence ID" value="KAB1980778.1"/>
    <property type="molecule type" value="Genomic_DNA"/>
</dbReference>
<feature type="compositionally biased region" description="Basic residues" evidence="1">
    <location>
        <begin position="363"/>
        <end position="377"/>
    </location>
</feature>
<accession>A0A7J5D6P7</accession>
<protein>
    <submittedName>
        <fullName evidence="2">Uncharacterized protein</fullName>
    </submittedName>
</protein>
<sequence length="421" mass="44354">MMIVAVAISSHPLTSLMLISALVAMSLPRRNRRVAPPAPAGTVAPAALRDTAVARPYLSENLNDFLGSLLKPDTNVVSRPAALGVAAPGQVAVRVDRDLSAAVFVLAAIAFPTRPWVRRTGLPLLVVAPLPVLVANAHGREMIFHACLFALPAASPLITALLLERGRRPRLQVPAACPLLLARLGGLMFSYYGKESANYFTREEVAAGRFVAATAPPGSTVASLTSAVPGLHLRHDGNPQVQSDAQDIDDRQRPVNDPVKGPEGFVQRASPTRPAYIILSRAQTADLYQRAILPGGTPDTLVPRAVVTTAFLLARPGLAASRWAGHGAGEGPHDGPGEGCPDRDVQPVDDGARRGTPVPDGHVHRHPGAARPRRHPIRPGTPSVLALPPKPGGRWGRAPRAVPDLGPRTADTGRPEPPAPE</sequence>
<name>A0A7J5D6P7_9ACTN</name>